<dbReference type="InterPro" id="IPR002701">
    <property type="entry name" value="CM_II_prokaryot"/>
</dbReference>
<evidence type="ECO:0000259" key="8">
    <source>
        <dbReference type="PROSITE" id="PS51168"/>
    </source>
</evidence>
<accession>A0A239HIR8</accession>
<reference evidence="10" key="1">
    <citation type="submission" date="2017-06" db="EMBL/GenBank/DDBJ databases">
        <authorList>
            <person name="Varghese N."/>
            <person name="Submissions S."/>
        </authorList>
    </citation>
    <scope>NUCLEOTIDE SEQUENCE [LARGE SCALE GENOMIC DNA]</scope>
    <source>
        <strain evidence="10">SCA</strain>
    </source>
</reference>
<gene>
    <name evidence="7" type="primary">aroK</name>
    <name evidence="9" type="ORF">SAMN05446037_102228</name>
</gene>
<keyword evidence="10" id="KW-1185">Reference proteome</keyword>
<dbReference type="InterPro" id="IPR027417">
    <property type="entry name" value="P-loop_NTPase"/>
</dbReference>
<comment type="pathway">
    <text evidence="7">Metabolic intermediate biosynthesis; chorismate biosynthesis; chorismate from D-erythrose 4-phosphate and phosphoenolpyruvate: step 5/7.</text>
</comment>
<keyword evidence="7" id="KW-0479">Metal-binding</keyword>
<dbReference type="UniPathway" id="UPA00053">
    <property type="reaction ID" value="UER00088"/>
</dbReference>
<comment type="catalytic activity">
    <reaction evidence="7">
        <text>shikimate + ATP = 3-phosphoshikimate + ADP + H(+)</text>
        <dbReference type="Rhea" id="RHEA:13121"/>
        <dbReference type="ChEBI" id="CHEBI:15378"/>
        <dbReference type="ChEBI" id="CHEBI:30616"/>
        <dbReference type="ChEBI" id="CHEBI:36208"/>
        <dbReference type="ChEBI" id="CHEBI:145989"/>
        <dbReference type="ChEBI" id="CHEBI:456216"/>
        <dbReference type="EC" id="2.7.1.71"/>
    </reaction>
</comment>
<dbReference type="GO" id="GO:0000287">
    <property type="term" value="F:magnesium ion binding"/>
    <property type="evidence" value="ECO:0007669"/>
    <property type="project" value="UniProtKB-UniRule"/>
</dbReference>
<feature type="binding site" evidence="7">
    <location>
        <position position="183"/>
    </location>
    <ligand>
        <name>substrate</name>
    </ligand>
</feature>
<dbReference type="NCBIfam" id="TIGR01805">
    <property type="entry name" value="CM_mono_grmpos"/>
    <property type="match status" value="1"/>
</dbReference>
<sequence>MVIPAKHQLEEEEMENKERIISNFIRKPYLHEDNTVNYSYLIKKLSLEENSDMNKKRTVSPLDQIDVLRKEIDECDKALVQIFQRRMELVMEVLDNKRKNNLPILHAQREQQILEKALSNLNESHFADEVEHLLREILKISRGLQSKKLFPYNIVLVGFMGTGKSTVGRDLSRKLEMGCRDTDAMIQEKAGMSIKEIFKKFGEAHFRKLEKEVVAEVSQLKNTIIFCGGGVVLKEENVENLRQNGKIILLTAQPETLYERISQDDTRPVLKGQMSLEGIRSLLKQRNQAYNDSADVAIQTDDKSVDEISTQIITKLYAMDQHHENRNN</sequence>
<proteinExistence type="inferred from homology"/>
<keyword evidence="3 7" id="KW-0547">Nucleotide-binding</keyword>
<comment type="function">
    <text evidence="7">Catalyzes the specific phosphorylation of the 3-hydroxyl group of shikimic acid using ATP as a cosubstrate.</text>
</comment>
<dbReference type="GO" id="GO:0009423">
    <property type="term" value="P:chorismate biosynthetic process"/>
    <property type="evidence" value="ECO:0007669"/>
    <property type="project" value="UniProtKB-UniRule"/>
</dbReference>
<keyword evidence="7" id="KW-0460">Magnesium</keyword>
<dbReference type="InterPro" id="IPR031322">
    <property type="entry name" value="Shikimate/glucono_kinase"/>
</dbReference>
<dbReference type="SUPFAM" id="SSF48600">
    <property type="entry name" value="Chorismate mutase II"/>
    <property type="match status" value="1"/>
</dbReference>
<feature type="binding site" evidence="7">
    <location>
        <position position="267"/>
    </location>
    <ligand>
        <name>ATP</name>
        <dbReference type="ChEBI" id="CHEBI:30616"/>
    </ligand>
</feature>
<dbReference type="PANTHER" id="PTHR21087:SF16">
    <property type="entry name" value="SHIKIMATE KINASE 1, CHLOROPLASTIC"/>
    <property type="match status" value="1"/>
</dbReference>
<dbReference type="InterPro" id="IPR000623">
    <property type="entry name" value="Shikimate_kinase/TSH1"/>
</dbReference>
<evidence type="ECO:0000313" key="10">
    <source>
        <dbReference type="Proteomes" id="UP000198304"/>
    </source>
</evidence>
<dbReference type="Gene3D" id="3.40.50.300">
    <property type="entry name" value="P-loop containing nucleotide triphosphate hydrolases"/>
    <property type="match status" value="1"/>
</dbReference>
<evidence type="ECO:0000313" key="9">
    <source>
        <dbReference type="EMBL" id="SNS81316.1"/>
    </source>
</evidence>
<dbReference type="CDD" id="cd00464">
    <property type="entry name" value="SK"/>
    <property type="match status" value="1"/>
</dbReference>
<evidence type="ECO:0000256" key="5">
    <source>
        <dbReference type="ARBA" id="ARBA00022840"/>
    </source>
</evidence>
<dbReference type="SUPFAM" id="SSF52540">
    <property type="entry name" value="P-loop containing nucleoside triphosphate hydrolases"/>
    <property type="match status" value="1"/>
</dbReference>
<keyword evidence="5 7" id="KW-0067">ATP-binding</keyword>
<evidence type="ECO:0000256" key="1">
    <source>
        <dbReference type="ARBA" id="ARBA00022605"/>
    </source>
</evidence>
<keyword evidence="2 7" id="KW-0808">Transferase</keyword>
<evidence type="ECO:0000256" key="6">
    <source>
        <dbReference type="ARBA" id="ARBA00023141"/>
    </source>
</evidence>
<keyword evidence="4 7" id="KW-0418">Kinase</keyword>
<dbReference type="GO" id="GO:0004106">
    <property type="term" value="F:chorismate mutase activity"/>
    <property type="evidence" value="ECO:0007669"/>
    <property type="project" value="InterPro"/>
</dbReference>
<keyword evidence="6 7" id="KW-0057">Aromatic amino acid biosynthesis</keyword>
<feature type="binding site" evidence="7">
    <location>
        <position position="229"/>
    </location>
    <ligand>
        <name>substrate</name>
    </ligand>
</feature>
<dbReference type="InterPro" id="IPR036979">
    <property type="entry name" value="CM_dom_sf"/>
</dbReference>
<evidence type="ECO:0000256" key="2">
    <source>
        <dbReference type="ARBA" id="ARBA00022679"/>
    </source>
</evidence>
<name>A0A239HIR8_9FIRM</name>
<feature type="binding site" evidence="7">
    <location>
        <position position="165"/>
    </location>
    <ligand>
        <name>Mg(2+)</name>
        <dbReference type="ChEBI" id="CHEBI:18420"/>
    </ligand>
</feature>
<evidence type="ECO:0000256" key="4">
    <source>
        <dbReference type="ARBA" id="ARBA00022777"/>
    </source>
</evidence>
<keyword evidence="1 7" id="KW-0028">Amino-acid biosynthesis</keyword>
<dbReference type="Proteomes" id="UP000198304">
    <property type="component" value="Unassembled WGS sequence"/>
</dbReference>
<dbReference type="GO" id="GO:0008652">
    <property type="term" value="P:amino acid biosynthetic process"/>
    <property type="evidence" value="ECO:0007669"/>
    <property type="project" value="UniProtKB-KW"/>
</dbReference>
<evidence type="ECO:0000256" key="3">
    <source>
        <dbReference type="ARBA" id="ARBA00022741"/>
    </source>
</evidence>
<protein>
    <recommendedName>
        <fullName evidence="7">Shikimate kinase</fullName>
        <shortName evidence="7">SK</shortName>
        <ecNumber evidence="7">2.7.1.71</ecNumber>
    </recommendedName>
</protein>
<dbReference type="GO" id="GO:0005829">
    <property type="term" value="C:cytosol"/>
    <property type="evidence" value="ECO:0007669"/>
    <property type="project" value="TreeGrafter"/>
</dbReference>
<dbReference type="Pfam" id="PF01817">
    <property type="entry name" value="CM_2"/>
    <property type="match status" value="1"/>
</dbReference>
<dbReference type="OrthoDB" id="9800332at2"/>
<dbReference type="GO" id="GO:0005524">
    <property type="term" value="F:ATP binding"/>
    <property type="evidence" value="ECO:0007669"/>
    <property type="project" value="UniProtKB-UniRule"/>
</dbReference>
<dbReference type="Gene3D" id="1.20.59.10">
    <property type="entry name" value="Chorismate mutase"/>
    <property type="match status" value="1"/>
</dbReference>
<dbReference type="InterPro" id="IPR036263">
    <property type="entry name" value="Chorismate_II_sf"/>
</dbReference>
<dbReference type="PRINTS" id="PR01100">
    <property type="entry name" value="SHIKIMTKNASE"/>
</dbReference>
<dbReference type="RefSeq" id="WP_089284227.1">
    <property type="nucleotide sequence ID" value="NZ_FZOJ01000022.1"/>
</dbReference>
<dbReference type="AlphaFoldDB" id="A0A239HIR8"/>
<dbReference type="PROSITE" id="PS51168">
    <property type="entry name" value="CHORISMATE_MUT_2"/>
    <property type="match status" value="1"/>
</dbReference>
<feature type="binding site" evidence="7">
    <location>
        <position position="207"/>
    </location>
    <ligand>
        <name>substrate</name>
    </ligand>
</feature>
<feature type="domain" description="Chorismate mutase" evidence="8">
    <location>
        <begin position="59"/>
        <end position="149"/>
    </location>
</feature>
<dbReference type="GO" id="GO:0009073">
    <property type="term" value="P:aromatic amino acid family biosynthetic process"/>
    <property type="evidence" value="ECO:0007669"/>
    <property type="project" value="UniProtKB-KW"/>
</dbReference>
<comment type="similarity">
    <text evidence="7">Belongs to the shikimate kinase family.</text>
</comment>
<comment type="subunit">
    <text evidence="7">Monomer.</text>
</comment>
<dbReference type="PANTHER" id="PTHR21087">
    <property type="entry name" value="SHIKIMATE KINASE"/>
    <property type="match status" value="1"/>
</dbReference>
<feature type="binding site" evidence="7">
    <location>
        <position position="286"/>
    </location>
    <ligand>
        <name>substrate</name>
    </ligand>
</feature>
<comment type="caution">
    <text evidence="7">Lacks conserved residue(s) required for the propagation of feature annotation.</text>
</comment>
<comment type="subcellular location">
    <subcellularLocation>
        <location evidence="7">Cytoplasm</location>
    </subcellularLocation>
</comment>
<dbReference type="HAMAP" id="MF_00109">
    <property type="entry name" value="Shikimate_kinase"/>
    <property type="match status" value="1"/>
</dbReference>
<evidence type="ECO:0000256" key="7">
    <source>
        <dbReference type="HAMAP-Rule" id="MF_00109"/>
    </source>
</evidence>
<comment type="cofactor">
    <cofactor evidence="7">
        <name>Mg(2+)</name>
        <dbReference type="ChEBI" id="CHEBI:18420"/>
    </cofactor>
    <text evidence="7">Binds 1 Mg(2+) ion per subunit.</text>
</comment>
<organism evidence="9 10">
    <name type="scientific">Anaerovirgula multivorans</name>
    <dbReference type="NCBI Taxonomy" id="312168"/>
    <lineage>
        <taxon>Bacteria</taxon>
        <taxon>Bacillati</taxon>
        <taxon>Bacillota</taxon>
        <taxon>Clostridia</taxon>
        <taxon>Peptostreptococcales</taxon>
        <taxon>Natronincolaceae</taxon>
        <taxon>Anaerovirgula</taxon>
    </lineage>
</organism>
<dbReference type="GO" id="GO:0004765">
    <property type="term" value="F:shikimate kinase activity"/>
    <property type="evidence" value="ECO:0007669"/>
    <property type="project" value="UniProtKB-UniRule"/>
</dbReference>
<feature type="binding site" evidence="7">
    <location>
        <begin position="161"/>
        <end position="166"/>
    </location>
    <ligand>
        <name>ATP</name>
        <dbReference type="ChEBI" id="CHEBI:30616"/>
    </ligand>
</feature>
<dbReference type="InterPro" id="IPR011279">
    <property type="entry name" value="Chorismate_mutase_GmP"/>
</dbReference>
<dbReference type="Pfam" id="PF01202">
    <property type="entry name" value="SKI"/>
    <property type="match status" value="1"/>
</dbReference>
<dbReference type="SMART" id="SM00830">
    <property type="entry name" value="CM_2"/>
    <property type="match status" value="1"/>
</dbReference>
<dbReference type="EC" id="2.7.1.71" evidence="7"/>
<dbReference type="EMBL" id="FZOJ01000022">
    <property type="protein sequence ID" value="SNS81316.1"/>
    <property type="molecule type" value="Genomic_DNA"/>
</dbReference>
<keyword evidence="7" id="KW-0963">Cytoplasm</keyword>